<keyword evidence="2" id="KW-1185">Reference proteome</keyword>
<evidence type="ECO:0000313" key="1">
    <source>
        <dbReference type="EMBL" id="RSK24199.1"/>
    </source>
</evidence>
<reference evidence="1 2" key="1">
    <citation type="submission" date="2018-12" db="EMBL/GenBank/DDBJ databases">
        <authorList>
            <person name="Feng G."/>
            <person name="Zhu H."/>
        </authorList>
    </citation>
    <scope>NUCLEOTIDE SEQUENCE [LARGE SCALE GENOMIC DNA]</scope>
    <source>
        <strain evidence="1 2">9PBR-2</strain>
    </source>
</reference>
<comment type="caution">
    <text evidence="1">The sequence shown here is derived from an EMBL/GenBank/DDBJ whole genome shotgun (WGS) entry which is preliminary data.</text>
</comment>
<gene>
    <name evidence="1" type="ORF">EI290_20680</name>
</gene>
<protein>
    <submittedName>
        <fullName evidence="1">Uncharacterized protein</fullName>
    </submittedName>
</protein>
<dbReference type="SUPFAM" id="SSF53955">
    <property type="entry name" value="Lysozyme-like"/>
    <property type="match status" value="1"/>
</dbReference>
<organism evidence="1 2">
    <name type="scientific">Hymenobacter metallilatus</name>
    <dbReference type="NCBI Taxonomy" id="2493666"/>
    <lineage>
        <taxon>Bacteria</taxon>
        <taxon>Pseudomonadati</taxon>
        <taxon>Bacteroidota</taxon>
        <taxon>Cytophagia</taxon>
        <taxon>Cytophagales</taxon>
        <taxon>Hymenobacteraceae</taxon>
        <taxon>Hymenobacter</taxon>
    </lineage>
</organism>
<dbReference type="InterPro" id="IPR023346">
    <property type="entry name" value="Lysozyme-like_dom_sf"/>
</dbReference>
<proteinExistence type="predicted"/>
<sequence>MSRKEAQDAAERTKKMLLWGGIGVAGWLLLRPKPPVLNNLAVADDNPQWAEGYTAFRALEPYLPGAGEYGFAGLGEVLDMTTAVLPVTDAADAPIKLRRIQVVRADSSVSTNSLRAITQNTQQRARRANRDIPSIVQGVVKRYGRIIQQAAALHNVPAQIIATKICIENPDMLASVVTGGGATGIMQIAPGTADTCLRTEYRKGHLTDMEAEYFRLKLGPARWAALLRGQNAIRITDLQKPEFNIHIGTLAFGQMLRKYTNLATGEVELYKAAAEYNRGIRAEGPNKVVSSPDQLIAYRNGKLSTPPITQQYIMLYCGPGGPLDYITRNNLLA</sequence>
<evidence type="ECO:0000313" key="2">
    <source>
        <dbReference type="Proteomes" id="UP000280066"/>
    </source>
</evidence>
<dbReference type="Gene3D" id="1.10.530.10">
    <property type="match status" value="1"/>
</dbReference>
<name>A0A428IYK6_9BACT</name>
<dbReference type="Proteomes" id="UP000280066">
    <property type="component" value="Unassembled WGS sequence"/>
</dbReference>
<dbReference type="EMBL" id="RWIS01000018">
    <property type="protein sequence ID" value="RSK24199.1"/>
    <property type="molecule type" value="Genomic_DNA"/>
</dbReference>
<accession>A0A428IYK6</accession>
<dbReference type="AlphaFoldDB" id="A0A428IYK6"/>
<dbReference type="OrthoDB" id="9815002at2"/>